<dbReference type="OrthoDB" id="553062at2759"/>
<evidence type="ECO:0000256" key="2">
    <source>
        <dbReference type="SAM" id="Phobius"/>
    </source>
</evidence>
<feature type="compositionally biased region" description="Pro residues" evidence="1">
    <location>
        <begin position="2663"/>
        <end position="2682"/>
    </location>
</feature>
<feature type="compositionally biased region" description="Low complexity" evidence="1">
    <location>
        <begin position="258"/>
        <end position="272"/>
    </location>
</feature>
<feature type="region of interest" description="Disordered" evidence="1">
    <location>
        <begin position="1460"/>
        <end position="1487"/>
    </location>
</feature>
<keyword evidence="4" id="KW-1185">Reference proteome</keyword>
<feature type="region of interest" description="Disordered" evidence="1">
    <location>
        <begin position="1246"/>
        <end position="1266"/>
    </location>
</feature>
<feature type="compositionally biased region" description="Low complexity" evidence="1">
    <location>
        <begin position="2554"/>
        <end position="2572"/>
    </location>
</feature>
<keyword evidence="2" id="KW-0812">Transmembrane</keyword>
<feature type="region of interest" description="Disordered" evidence="1">
    <location>
        <begin position="1"/>
        <end position="30"/>
    </location>
</feature>
<accession>D8TUZ1</accession>
<feature type="compositionally biased region" description="Basic and acidic residues" evidence="1">
    <location>
        <begin position="2381"/>
        <end position="2391"/>
    </location>
</feature>
<name>D8TUZ1_VOLCA</name>
<dbReference type="KEGG" id="vcn:VOLCADRAFT_90650"/>
<dbReference type="Proteomes" id="UP000001058">
    <property type="component" value="Unassembled WGS sequence"/>
</dbReference>
<dbReference type="EMBL" id="GL378338">
    <property type="protein sequence ID" value="EFJ48797.1"/>
    <property type="molecule type" value="Genomic_DNA"/>
</dbReference>
<feature type="compositionally biased region" description="Polar residues" evidence="1">
    <location>
        <begin position="1247"/>
        <end position="1258"/>
    </location>
</feature>
<organism evidence="4">
    <name type="scientific">Volvox carteri f. nagariensis</name>
    <dbReference type="NCBI Taxonomy" id="3068"/>
    <lineage>
        <taxon>Eukaryota</taxon>
        <taxon>Viridiplantae</taxon>
        <taxon>Chlorophyta</taxon>
        <taxon>core chlorophytes</taxon>
        <taxon>Chlorophyceae</taxon>
        <taxon>CS clade</taxon>
        <taxon>Chlamydomonadales</taxon>
        <taxon>Volvocaceae</taxon>
        <taxon>Volvox</taxon>
    </lineage>
</organism>
<evidence type="ECO:0000313" key="3">
    <source>
        <dbReference type="EMBL" id="EFJ48797.1"/>
    </source>
</evidence>
<reference evidence="3 4" key="1">
    <citation type="journal article" date="2010" name="Science">
        <title>Genomic analysis of organismal complexity in the multicellular green alga Volvox carteri.</title>
        <authorList>
            <person name="Prochnik S.E."/>
            <person name="Umen J."/>
            <person name="Nedelcu A.M."/>
            <person name="Hallmann A."/>
            <person name="Miller S.M."/>
            <person name="Nishii I."/>
            <person name="Ferris P."/>
            <person name="Kuo A."/>
            <person name="Mitros T."/>
            <person name="Fritz-Laylin L.K."/>
            <person name="Hellsten U."/>
            <person name="Chapman J."/>
            <person name="Simakov O."/>
            <person name="Rensing S.A."/>
            <person name="Terry A."/>
            <person name="Pangilinan J."/>
            <person name="Kapitonov V."/>
            <person name="Jurka J."/>
            <person name="Salamov A."/>
            <person name="Shapiro H."/>
            <person name="Schmutz J."/>
            <person name="Grimwood J."/>
            <person name="Lindquist E."/>
            <person name="Lucas S."/>
            <person name="Grigoriev I.V."/>
            <person name="Schmitt R."/>
            <person name="Kirk D."/>
            <person name="Rokhsar D.S."/>
        </authorList>
    </citation>
    <scope>NUCLEOTIDE SEQUENCE [LARGE SCALE GENOMIC DNA]</scope>
    <source>
        <strain evidence="4">f. Nagariensis / Eve</strain>
    </source>
</reference>
<protein>
    <submittedName>
        <fullName evidence="3">Uncharacterized protein</fullName>
    </submittedName>
</protein>
<feature type="region of interest" description="Disordered" evidence="1">
    <location>
        <begin position="2366"/>
        <end position="2409"/>
    </location>
</feature>
<dbReference type="GeneID" id="9619524"/>
<dbReference type="RefSeq" id="XP_002950129.1">
    <property type="nucleotide sequence ID" value="XM_002950083.1"/>
</dbReference>
<feature type="region of interest" description="Disordered" evidence="1">
    <location>
        <begin position="974"/>
        <end position="996"/>
    </location>
</feature>
<feature type="compositionally biased region" description="Low complexity" evidence="1">
    <location>
        <begin position="880"/>
        <end position="895"/>
    </location>
</feature>
<feature type="transmembrane region" description="Helical" evidence="2">
    <location>
        <begin position="2870"/>
        <end position="2888"/>
    </location>
</feature>
<feature type="transmembrane region" description="Helical" evidence="2">
    <location>
        <begin position="2745"/>
        <end position="2768"/>
    </location>
</feature>
<feature type="compositionally biased region" description="Polar residues" evidence="1">
    <location>
        <begin position="2542"/>
        <end position="2553"/>
    </location>
</feature>
<evidence type="ECO:0000256" key="1">
    <source>
        <dbReference type="SAM" id="MobiDB-lite"/>
    </source>
</evidence>
<gene>
    <name evidence="3" type="ORF">VOLCADRAFT_90650</name>
</gene>
<feature type="region of interest" description="Disordered" evidence="1">
    <location>
        <begin position="2537"/>
        <end position="2572"/>
    </location>
</feature>
<feature type="region of interest" description="Disordered" evidence="1">
    <location>
        <begin position="2609"/>
        <end position="2632"/>
    </location>
</feature>
<feature type="region of interest" description="Disordered" evidence="1">
    <location>
        <begin position="2655"/>
        <end position="2689"/>
    </location>
</feature>
<feature type="transmembrane region" description="Helical" evidence="2">
    <location>
        <begin position="2832"/>
        <end position="2850"/>
    </location>
</feature>
<feature type="compositionally biased region" description="Gly residues" evidence="1">
    <location>
        <begin position="1956"/>
        <end position="1973"/>
    </location>
</feature>
<keyword evidence="2" id="KW-1133">Transmembrane helix</keyword>
<feature type="region of interest" description="Disordered" evidence="1">
    <location>
        <begin position="1935"/>
        <end position="1994"/>
    </location>
</feature>
<feature type="region of interest" description="Disordered" evidence="1">
    <location>
        <begin position="2472"/>
        <end position="2493"/>
    </location>
</feature>
<keyword evidence="2" id="KW-0472">Membrane</keyword>
<feature type="region of interest" description="Disordered" evidence="1">
    <location>
        <begin position="875"/>
        <end position="895"/>
    </location>
</feature>
<sequence length="2945" mass="293455">MIPDSRAGDGENVSLGRTGGPHSRRKGDLEVDTEGYSSDILQWLLAFAEKSGDLTTGRAPVSALVLANGQVQGDMQADHRQLCDKLRRTVAIFSGGPSSTATGSLWHLTTLPLLAHREAVGALVLVGQLDFPVANPSLDGLHARAALEAAKIPLIKATAELADEFFATPASLACAQNVRTYPRTGYGVVNLPAGVRDKISHASFPGTKQHGVAALLAAVWTAPDHAAAVRNAALQIHALLPSITIPTTNTAEPSSQSALPTVAAGAAATSATPHMLPHEAPQPQPPSPQQQQQQRLVVTTGLVISRAATSRSCAASINIPANGTTSTLSTTTTNTTTTAAQINNVTNSSSSSAVHTAPSTLAGPVLHLYHSSSGRSNTTLPAAETLVTRAPIQADVLAAMLSEALAAPVNSAALAAAQARGAQASGGGGTAAAIAAGRTGSVMGLPQPPPPPPPPKQQRHQKLLALRCPEDELPPSQPRADLEALEAAGARAPRGSVVMVSCPLPSIMCTVVVYVCVAPPQQAVATATAAACPAAAAAAASCRQATATPGGTALFGGSGSNINPANHGAALQPPGSAPVPCGPSSCCMAQLPQAQLNLILRHLSSAVEIMASALEQRMLSSCAASPQARLGSKGPCAVDVTASTTGLLTVSIAGTDAGEDSNGFWGSASGPILSGETIATSQLSANTANIPTSQCNSHSAGCTSSSHGGQTRALQKAMNMDVKAAAALPPPRAWVSAAANVAVAAASAPSPLTPSIFTVPEVTGSEALTAGPSLAKLPSTARRQAAAKATASDTDVLEDTSAEATEGTAAAAATTTAVAAAGVASGVQGASSSAAVYCSSTSGSSGVETTINALALGQMDSPCLGGLSASSFAPGGGGAQAAASPPSGGPVATASATDTDTISVYDAPNAGLAAVLPVGGAATASAVPPLLPPHGAGSSSKLLLAAAAGLVLPPAAENAIPLLPASTGAAAAVAGGAGCSGRGGGPASSSSGDRMSRVMVRNRSKDWSDQSSEPEGALDCRFSLTGEVGAAVTAAAAARRRPMKVLSLDKAAQQLQRSSGSSLAMTMQPALPPPPPLLQLPPALQQPLPDYAPYQTLQSVMTCDRRGQSAGGSAAAAASAPPPPYVPYMPRRLNRMYLQPAALFTSNSSAAAGGVPVSAAGVAAKATLLGGPYGTVLVPPPATAAAAAAASTTTSLAQLPLHLKQQHVQLTARAVGRVGDAAAAGSRAAAAAGQFSLFASVAANGATHGSTSNATAPSGRSLPTAVADPSSAAAAVDATPSPLWPSAGLFFPAQQLQQQQERTVQPAFAATVAAARAASAGAGAECPTQAPGGSQKSRQLSDYAIPEDAPLEYTVSETVQMMRMLAQARGVHLSSRMRRVRVTAKIQSAHPDTLPADLPSQIAQAALLAPHAGTAAAGGGGLFADRPRGGKSPWVLTAVAARRGCVELVFDVVQVRGGGGSGMMSSSGSQPHGLATQSPVPGHATSRVASGAQSNQHALGFTAAAPTAAQPHAHCRPGSSGYRRWQGGGMDLLSDPLRLRVEPEDVSERLAAKSPAAAGAAAVGEQLWLRHACGLRPEAVAEVLHSCGLLNPASDPYVDIQIGHTSAGVGTLVWHEAAGQWVMSAGSAAGGAPAAATAAAVTSAGSGGGGGTDITTGSDDSSLEAPTLWLPSSVTLLAPGSRVLKDIRVVSTSGSCGGGGGRLGGDVIDEWTVRSAYGYLPARVAAGLRMHAGGAAGSGSSVVPLPLLLEDDPVAEALADGACIWRLMDIGGPLPRNGGLLLVECRRTLAAATAAADRSAPVGASLVDPALPAAAAAVVGAAPAAVTSVPVPLLVLPERHAAAAAELERVRVYMARMLLGSENVLRAASSTQHAGDASAAAAAAAARAEAAAQVEMACQQFLMDIGVLLDAAASAATPTAAAPVAMAPYTRTTAPTLGSAPGPSSCPHPGVSSTSGGAGAGGGGIVPGGGGGADASSGTGSGLRPPPHSFDEPRSACHVKRQQLVDLQISPVCTTDVFSSTPSCSSPLTLLGGCGAGPGSERLVGWTSEPVGGGGGGGAAADAAADAAAVDDIWSFSKDMKALMRAHRVDPGVGSNVTIGPVSSGGGGGGGSAAGAASAVIVGGGYGFTEFGEHLMDVACTALAGCCAAGMHATAVMVLHAACWELSLAAPEVLLAEAGADPRVRLQLLSSYTARCQKSPPRDGVGRNAPATAAATATTGPAVTLPALGTCLAMDGPVGLGAAAAAAVATGSTSKDPDESITLDTAGIGAAVAAATGGAEAASESCVFARTPVRLSRSEPEWGLTADEHAAAAPVAAANSTLSRSHSHSLAMMLVGGPTSPLAMQVRMGDEAISGSSAEFMGWHQVPAGNSTATEPGGGSLREDGNPDSRQYEQQQQQPPSLPPPPLQQQLYAMTGRSIQTDAAAADVAAWQAAAAAAEAVRTLSPNATATGGGRQQHDEEYDDARQQALLLLPPSPSSPSSSSTPRHQQLRSRAITVSEMIAQQGATYSAASNMSACSTWGSAAAAAATADASVGAGVGSEQSRPGSNVSTSTNLTAGGAPAGAATTSDAGEASSLTQSVSASVSASPADVANGFPELTLPRLLGRPSGAAASAAPPPSMPPAAAAARIEETASARQVAEVVEEKVDMDVCGGKQGRGAAPAPAPAPGPPASTLPALTPPRPPRRNGRGRWGAAAGILCFLDPAVEAEYMQFVALRTCSIMWSYFAWNMVTSAVSCTRAWMEDGMAGCLSLVIFSGMQAAVVGWYCIAHGARDAHAMVACAIGCKAVRMLADALMGAGVLKVPSLMEPMIMRGVEMWTEVLMRPTTERVPFAIYCLMALLEIPCVWLIYCRFRALFPRYWLRNYPLIRALVHLVLTGLVNALTELYWRRAFRQWSRSVASLGGGAGGAPWRAAAGALASGGHGTAGAAIEHGAAVGGKMHRKEE</sequence>
<feature type="compositionally biased region" description="Gly residues" evidence="1">
    <location>
        <begin position="975"/>
        <end position="986"/>
    </location>
</feature>
<evidence type="ECO:0000313" key="4">
    <source>
        <dbReference type="Proteomes" id="UP000001058"/>
    </source>
</evidence>
<proteinExistence type="predicted"/>
<dbReference type="InParanoid" id="D8TUZ1"/>
<feature type="region of interest" description="Disordered" evidence="1">
    <location>
        <begin position="249"/>
        <end position="296"/>
    </location>
</feature>